<keyword evidence="4" id="KW-0143">Chaperone</keyword>
<dbReference type="Proteomes" id="UP000036410">
    <property type="component" value="Chromosome"/>
</dbReference>
<evidence type="ECO:0000256" key="7">
    <source>
        <dbReference type="ARBA" id="ARBA00093797"/>
    </source>
</evidence>
<dbReference type="AlphaFoldDB" id="A0A806TNG6"/>
<evidence type="ECO:0000313" key="9">
    <source>
        <dbReference type="Proteomes" id="UP000036410"/>
    </source>
</evidence>
<proteinExistence type="inferred from homology"/>
<evidence type="ECO:0000256" key="3">
    <source>
        <dbReference type="ARBA" id="ARBA00022795"/>
    </source>
</evidence>
<comment type="function">
    <text evidence="5">May act as an export chaperone for the filament capping protein FliD.</text>
</comment>
<dbReference type="Pfam" id="PF05400">
    <property type="entry name" value="FliT"/>
    <property type="match status" value="1"/>
</dbReference>
<sequence length="133" mass="16105">MEASCAASPPASPWKRRPSINMINELYQITDEIYRLTQIFSDKNREEDIQKLEYLLLKRRDLMEKLPPKSRDHEWIGKKIVEMNKTIDQNLIFIRHRIMEDLRLLKVKKKHNNSYVNPYEMKSFDGMFYDKKK</sequence>
<dbReference type="InterPro" id="IPR008622">
    <property type="entry name" value="FliT"/>
</dbReference>
<dbReference type="EMBL" id="CP010586">
    <property type="protein sequence ID" value="AKP80070.1"/>
    <property type="molecule type" value="Genomic_DNA"/>
</dbReference>
<accession>A0A806TNG6</accession>
<evidence type="ECO:0000256" key="1">
    <source>
        <dbReference type="ARBA" id="ARBA00004514"/>
    </source>
</evidence>
<protein>
    <recommendedName>
        <fullName evidence="7">Flagellar protein FliT</fullName>
    </recommendedName>
</protein>
<evidence type="ECO:0000256" key="2">
    <source>
        <dbReference type="ARBA" id="ARBA00022490"/>
    </source>
</evidence>
<organism evidence="8 9">
    <name type="scientific">Priestia megaterium Q3</name>
    <dbReference type="NCBI Taxonomy" id="1452722"/>
    <lineage>
        <taxon>Bacteria</taxon>
        <taxon>Bacillati</taxon>
        <taxon>Bacillota</taxon>
        <taxon>Bacilli</taxon>
        <taxon>Bacillales</taxon>
        <taxon>Bacillaceae</taxon>
        <taxon>Priestia</taxon>
    </lineage>
</organism>
<evidence type="ECO:0000256" key="4">
    <source>
        <dbReference type="ARBA" id="ARBA00023186"/>
    </source>
</evidence>
<evidence type="ECO:0000256" key="5">
    <source>
        <dbReference type="ARBA" id="ARBA00093765"/>
    </source>
</evidence>
<keyword evidence="2" id="KW-0963">Cytoplasm</keyword>
<comment type="subcellular location">
    <subcellularLocation>
        <location evidence="1">Cytoplasm</location>
        <location evidence="1">Cytosol</location>
    </subcellularLocation>
</comment>
<comment type="similarity">
    <text evidence="6">Belongs to the bacillales FliT family.</text>
</comment>
<evidence type="ECO:0000313" key="8">
    <source>
        <dbReference type="EMBL" id="AKP80070.1"/>
    </source>
</evidence>
<name>A0A806TNG6_PRIMG</name>
<reference evidence="8 9" key="1">
    <citation type="submission" date="2015-01" db="EMBL/GenBank/DDBJ databases">
        <title>Genome sequence of bacillus megaterium Q3.</title>
        <authorList>
            <person name="Wang Y."/>
            <person name="Luo K."/>
            <person name="Bai L."/>
            <person name="Luo F."/>
        </authorList>
    </citation>
    <scope>NUCLEOTIDE SEQUENCE [LARGE SCALE GENOMIC DNA]</scope>
    <source>
        <strain evidence="8 9">Q3</strain>
    </source>
</reference>
<gene>
    <name evidence="8" type="ORF">AS52_05142</name>
</gene>
<evidence type="ECO:0000256" key="6">
    <source>
        <dbReference type="ARBA" id="ARBA00093785"/>
    </source>
</evidence>
<keyword evidence="3" id="KW-1005">Bacterial flagellum biogenesis</keyword>